<dbReference type="Gramene" id="Kaladp0002s0090.1.v1.1">
    <property type="protein sequence ID" value="Kaladp0002s0090.1.v1.1"/>
    <property type="gene ID" value="Kaladp0002s0090.v1.1"/>
</dbReference>
<sequence length="80" mass="8837">MNKFQLAQVQPLQLQSKSPNGVSSMPFKNGGGLVSDSACLLRKFLVFVHCQFCVKLESVSAVSPEIFESVFETFTKKVHS</sequence>
<evidence type="ECO:0000313" key="3">
    <source>
        <dbReference type="Proteomes" id="UP000594263"/>
    </source>
</evidence>
<accession>A0A7N0SVB8</accession>
<proteinExistence type="predicted"/>
<keyword evidence="3" id="KW-1185">Reference proteome</keyword>
<protein>
    <submittedName>
        <fullName evidence="2">Uncharacterized protein</fullName>
    </submittedName>
</protein>
<dbReference type="AlphaFoldDB" id="A0A7N0SVB8"/>
<reference evidence="2" key="1">
    <citation type="submission" date="2021-01" db="UniProtKB">
        <authorList>
            <consortium name="EnsemblPlants"/>
        </authorList>
    </citation>
    <scope>IDENTIFICATION</scope>
</reference>
<evidence type="ECO:0000313" key="2">
    <source>
        <dbReference type="EnsemblPlants" id="Kaladp0002s0090.1.v1.1"/>
    </source>
</evidence>
<dbReference type="Proteomes" id="UP000594263">
    <property type="component" value="Unplaced"/>
</dbReference>
<dbReference type="EnsemblPlants" id="Kaladp0002s0090.1.v1.1">
    <property type="protein sequence ID" value="Kaladp0002s0090.1.v1.1"/>
    <property type="gene ID" value="Kaladp0002s0090.v1.1"/>
</dbReference>
<feature type="region of interest" description="Disordered" evidence="1">
    <location>
        <begin position="1"/>
        <end position="21"/>
    </location>
</feature>
<name>A0A7N0SVB8_KALFE</name>
<organism evidence="2 3">
    <name type="scientific">Kalanchoe fedtschenkoi</name>
    <name type="common">Lavender scallops</name>
    <name type="synonym">South American air plant</name>
    <dbReference type="NCBI Taxonomy" id="63787"/>
    <lineage>
        <taxon>Eukaryota</taxon>
        <taxon>Viridiplantae</taxon>
        <taxon>Streptophyta</taxon>
        <taxon>Embryophyta</taxon>
        <taxon>Tracheophyta</taxon>
        <taxon>Spermatophyta</taxon>
        <taxon>Magnoliopsida</taxon>
        <taxon>eudicotyledons</taxon>
        <taxon>Gunneridae</taxon>
        <taxon>Pentapetalae</taxon>
        <taxon>Saxifragales</taxon>
        <taxon>Crassulaceae</taxon>
        <taxon>Kalanchoe</taxon>
    </lineage>
</organism>
<evidence type="ECO:0000256" key="1">
    <source>
        <dbReference type="SAM" id="MobiDB-lite"/>
    </source>
</evidence>